<evidence type="ECO:0000313" key="4">
    <source>
        <dbReference type="EMBL" id="CAH2045128.1"/>
    </source>
</evidence>
<dbReference type="PANTHER" id="PTHR10366:SF483">
    <property type="entry name" value="CINNAMOYL COA REDUCTASE-LIKE PROTEIN"/>
    <property type="match status" value="1"/>
</dbReference>
<organism evidence="4 5">
    <name type="scientific">Thlaspi arvense</name>
    <name type="common">Field penny-cress</name>
    <dbReference type="NCBI Taxonomy" id="13288"/>
    <lineage>
        <taxon>Eukaryota</taxon>
        <taxon>Viridiplantae</taxon>
        <taxon>Streptophyta</taxon>
        <taxon>Embryophyta</taxon>
        <taxon>Tracheophyta</taxon>
        <taxon>Spermatophyta</taxon>
        <taxon>Magnoliopsida</taxon>
        <taxon>eudicotyledons</taxon>
        <taxon>Gunneridae</taxon>
        <taxon>Pentapetalae</taxon>
        <taxon>rosids</taxon>
        <taxon>malvids</taxon>
        <taxon>Brassicales</taxon>
        <taxon>Brassicaceae</taxon>
        <taxon>Thlaspideae</taxon>
        <taxon>Thlaspi</taxon>
    </lineage>
</organism>
<evidence type="ECO:0000256" key="1">
    <source>
        <dbReference type="ARBA" id="ARBA00022857"/>
    </source>
</evidence>
<keyword evidence="1" id="KW-0521">NADP</keyword>
<dbReference type="InterPro" id="IPR050425">
    <property type="entry name" value="NAD(P)_dehydrat-like"/>
</dbReference>
<dbReference type="AlphaFoldDB" id="A0AAU9RKI7"/>
<dbReference type="Proteomes" id="UP000836841">
    <property type="component" value="Chromosome 2"/>
</dbReference>
<feature type="domain" description="3-beta hydroxysteroid dehydrogenase/isomerase" evidence="3">
    <location>
        <begin position="59"/>
        <end position="182"/>
    </location>
</feature>
<dbReference type="PANTHER" id="PTHR10366">
    <property type="entry name" value="NAD DEPENDENT EPIMERASE/DEHYDRATASE"/>
    <property type="match status" value="1"/>
</dbReference>
<accession>A0AAU9RKI7</accession>
<evidence type="ECO:0000256" key="2">
    <source>
        <dbReference type="ARBA" id="ARBA00023002"/>
    </source>
</evidence>
<evidence type="ECO:0000259" key="3">
    <source>
        <dbReference type="Pfam" id="PF01073"/>
    </source>
</evidence>
<dbReference type="EMBL" id="OU466858">
    <property type="protein sequence ID" value="CAH2045128.1"/>
    <property type="molecule type" value="Genomic_DNA"/>
</dbReference>
<dbReference type="Gene3D" id="3.40.50.720">
    <property type="entry name" value="NAD(P)-binding Rossmann-like Domain"/>
    <property type="match status" value="1"/>
</dbReference>
<keyword evidence="2" id="KW-0560">Oxidoreductase</keyword>
<dbReference type="InterPro" id="IPR036291">
    <property type="entry name" value="NAD(P)-bd_dom_sf"/>
</dbReference>
<dbReference type="Pfam" id="PF01073">
    <property type="entry name" value="3Beta_HSD"/>
    <property type="match status" value="1"/>
</dbReference>
<dbReference type="SUPFAM" id="SSF51735">
    <property type="entry name" value="NAD(P)-binding Rossmann-fold domains"/>
    <property type="match status" value="1"/>
</dbReference>
<dbReference type="GO" id="GO:0016616">
    <property type="term" value="F:oxidoreductase activity, acting on the CH-OH group of donors, NAD or NADP as acceptor"/>
    <property type="evidence" value="ECO:0007669"/>
    <property type="project" value="InterPro"/>
</dbReference>
<protein>
    <recommendedName>
        <fullName evidence="3">3-beta hydroxysteroid dehydrogenase/isomerase domain-containing protein</fullName>
    </recommendedName>
</protein>
<reference evidence="4 5" key="1">
    <citation type="submission" date="2022-03" db="EMBL/GenBank/DDBJ databases">
        <authorList>
            <person name="Nunn A."/>
            <person name="Chopra R."/>
            <person name="Nunn A."/>
            <person name="Contreras Garrido A."/>
        </authorList>
    </citation>
    <scope>NUCLEOTIDE SEQUENCE [LARGE SCALE GENOMIC DNA]</scope>
</reference>
<gene>
    <name evidence="4" type="ORF">TAV2_LOCUS7144</name>
</gene>
<keyword evidence="5" id="KW-1185">Reference proteome</keyword>
<dbReference type="GO" id="GO:0006694">
    <property type="term" value="P:steroid biosynthetic process"/>
    <property type="evidence" value="ECO:0007669"/>
    <property type="project" value="InterPro"/>
</dbReference>
<evidence type="ECO:0000313" key="5">
    <source>
        <dbReference type="Proteomes" id="UP000836841"/>
    </source>
</evidence>
<sequence length="293" mass="32683">MRIVPKAENYEPELAELSSAVAVSTVNKRRKEDEKGFKRSEKSVNGYNLDEENAKVVCVTDGLSFLGRAITERLLLHGYTVRIIVNGPDDLERLRVMRDETPTFHGRIEAVTARLTETESLVDAFDGCNDIFHTSGFIDPSGVSGYSKYMAEIEAKVCENVMNACTMTRSVRRCIMTSSLLACIWQNGTQFSSPSVIDHSSWSDESLCQNKKGSSKQRKLHGKLLKIKDSDSQQYVLLSSLPVNLLHHNPTPTIAYLKGAEEKYGNGVLATVDVHTLAKAHVRVYEELNKAER</sequence>
<dbReference type="InterPro" id="IPR002225">
    <property type="entry name" value="3Beta_OHSteriod_DH/Estase"/>
</dbReference>
<proteinExistence type="predicted"/>
<name>A0AAU9RKI7_THLAR</name>